<dbReference type="Pfam" id="PF00348">
    <property type="entry name" value="polyprenyl_synt"/>
    <property type="match status" value="1"/>
</dbReference>
<dbReference type="HOGENOM" id="CLU_014015_0_1_6"/>
<evidence type="ECO:0000256" key="5">
    <source>
        <dbReference type="ARBA" id="ARBA00022842"/>
    </source>
</evidence>
<dbReference type="FunFam" id="1.10.600.10:FF:000001">
    <property type="entry name" value="Geranylgeranyl diphosphate synthase"/>
    <property type="match status" value="1"/>
</dbReference>
<evidence type="ECO:0000313" key="9">
    <source>
        <dbReference type="Proteomes" id="UP000010116"/>
    </source>
</evidence>
<dbReference type="GO" id="GO:0008654">
    <property type="term" value="P:phospholipid biosynthetic process"/>
    <property type="evidence" value="ECO:0007669"/>
    <property type="project" value="UniProtKB-ARBA"/>
</dbReference>
<protein>
    <submittedName>
        <fullName evidence="8">Geranyltranstransferase</fullName>
        <ecNumber evidence="8">2.5.1.10</ecNumber>
    </submittedName>
</protein>
<dbReference type="PROSITE" id="PS00723">
    <property type="entry name" value="POLYPRENYL_SYNTHASE_1"/>
    <property type="match status" value="1"/>
</dbReference>
<dbReference type="AlphaFoldDB" id="J4KT36"/>
<evidence type="ECO:0000256" key="6">
    <source>
        <dbReference type="ARBA" id="ARBA00023229"/>
    </source>
</evidence>
<comment type="cofactor">
    <cofactor evidence="1">
        <name>Mg(2+)</name>
        <dbReference type="ChEBI" id="CHEBI:18420"/>
    </cofactor>
</comment>
<dbReference type="GO" id="GO:0046872">
    <property type="term" value="F:metal ion binding"/>
    <property type="evidence" value="ECO:0007669"/>
    <property type="project" value="UniProtKB-KW"/>
</dbReference>
<keyword evidence="6" id="KW-0414">Isoprene biosynthesis</keyword>
<dbReference type="InterPro" id="IPR008949">
    <property type="entry name" value="Isoprenoid_synthase_dom_sf"/>
</dbReference>
<dbReference type="InterPro" id="IPR000092">
    <property type="entry name" value="Polyprenyl_synt"/>
</dbReference>
<keyword evidence="3 7" id="KW-0808">Transferase</keyword>
<keyword evidence="5" id="KW-0460">Magnesium</keyword>
<dbReference type="GO" id="GO:0004337">
    <property type="term" value="F:(2E,6E)-farnesyl diphosphate synthase activity"/>
    <property type="evidence" value="ECO:0007669"/>
    <property type="project" value="UniProtKB-EC"/>
</dbReference>
<dbReference type="PROSITE" id="PS00444">
    <property type="entry name" value="POLYPRENYL_SYNTHASE_2"/>
    <property type="match status" value="1"/>
</dbReference>
<evidence type="ECO:0000256" key="3">
    <source>
        <dbReference type="ARBA" id="ARBA00022679"/>
    </source>
</evidence>
<dbReference type="PANTHER" id="PTHR43281">
    <property type="entry name" value="FARNESYL DIPHOSPHATE SYNTHASE"/>
    <property type="match status" value="1"/>
</dbReference>
<evidence type="ECO:0000313" key="8">
    <source>
        <dbReference type="EMBL" id="EJP73769.1"/>
    </source>
</evidence>
<keyword evidence="4" id="KW-0479">Metal-binding</keyword>
<dbReference type="EMBL" id="JH611164">
    <property type="protein sequence ID" value="EJP73769.1"/>
    <property type="molecule type" value="Genomic_DNA"/>
</dbReference>
<accession>J4KT36</accession>
<gene>
    <name evidence="8" type="ORF">NT02SARS_0662</name>
</gene>
<evidence type="ECO:0000256" key="7">
    <source>
        <dbReference type="RuleBase" id="RU004466"/>
    </source>
</evidence>
<dbReference type="PANTHER" id="PTHR43281:SF1">
    <property type="entry name" value="FARNESYL DIPHOSPHATE SYNTHASE"/>
    <property type="match status" value="1"/>
</dbReference>
<dbReference type="SUPFAM" id="SSF48576">
    <property type="entry name" value="Terpenoid synthases"/>
    <property type="match status" value="1"/>
</dbReference>
<dbReference type="Gene3D" id="1.10.600.10">
    <property type="entry name" value="Farnesyl Diphosphate Synthase"/>
    <property type="match status" value="1"/>
</dbReference>
<reference evidence="8 9" key="1">
    <citation type="journal article" date="2012" name="ISME J.">
        <title>Genomic insights to SAR86, an abundant and uncultivated marine bacterial lineage.</title>
        <authorList>
            <person name="Dupont C.L."/>
            <person name="Rusch D.B."/>
            <person name="Yooseph S."/>
            <person name="Lombardo M.J."/>
            <person name="Richter R.A."/>
            <person name="Valas R."/>
            <person name="Novotny M."/>
            <person name="Yee-Greenbaum J."/>
            <person name="Selengut J.D."/>
            <person name="Haft D.H."/>
            <person name="Halpern A.L."/>
            <person name="Lasken R.S."/>
            <person name="Nealson K."/>
            <person name="Friedman R."/>
            <person name="Venter J.C."/>
        </authorList>
    </citation>
    <scope>NUCLEOTIDE SEQUENCE [LARGE SCALE GENOMIC DNA]</scope>
</reference>
<comment type="similarity">
    <text evidence="2 7">Belongs to the FPP/GGPP synthase family.</text>
</comment>
<sequence>MSQLQGKDLESLVLENIKNVIGDANDIENMMSYSALAKSKLLRSKLIFASGDINHNISTNSLVNLSTAIELMHTYSLIHDDLPAMDNDQIRRGQPTSHIKFGEANAILSGDALQALAYEVISSDADLSNAHKVKAINNLASACGKSGMVYGQYLDVKNEGVLLDIDELIKIHRLKTGKLIESSIIIPLLNLDNQKCLEDFEKISTNYGLAFQIIDDLLDVGDLEIGKDKNSDLKNNKSSFATLMTHNKAYEYASSLIDEAHKDLNKYQNTSQLIELGKFIISRKS</sequence>
<dbReference type="EC" id="2.5.1.10" evidence="8"/>
<dbReference type="InterPro" id="IPR033749">
    <property type="entry name" value="Polyprenyl_synt_CS"/>
</dbReference>
<dbReference type="CDD" id="cd00685">
    <property type="entry name" value="Trans_IPPS_HT"/>
    <property type="match status" value="1"/>
</dbReference>
<evidence type="ECO:0000256" key="1">
    <source>
        <dbReference type="ARBA" id="ARBA00001946"/>
    </source>
</evidence>
<dbReference type="GO" id="GO:0016114">
    <property type="term" value="P:terpenoid biosynthetic process"/>
    <property type="evidence" value="ECO:0007669"/>
    <property type="project" value="UniProtKB-ARBA"/>
</dbReference>
<evidence type="ECO:0000256" key="4">
    <source>
        <dbReference type="ARBA" id="ARBA00022723"/>
    </source>
</evidence>
<dbReference type="SFLD" id="SFLDG01017">
    <property type="entry name" value="Polyprenyl_Transferase_Like"/>
    <property type="match status" value="1"/>
</dbReference>
<dbReference type="Proteomes" id="UP000010116">
    <property type="component" value="Unassembled WGS sequence"/>
</dbReference>
<proteinExistence type="inferred from homology"/>
<dbReference type="SFLD" id="SFLDS00005">
    <property type="entry name" value="Isoprenoid_Synthase_Type_I"/>
    <property type="match status" value="1"/>
</dbReference>
<name>J4KT36_9GAMM</name>
<organism evidence="8 9">
    <name type="scientific">SAR86 cluster bacterium SAR86B</name>
    <dbReference type="NCBI Taxonomy" id="1123867"/>
    <lineage>
        <taxon>Bacteria</taxon>
        <taxon>Pseudomonadati</taxon>
        <taxon>Pseudomonadota</taxon>
        <taxon>Gammaproteobacteria</taxon>
        <taxon>SAR86 cluster</taxon>
    </lineage>
</organism>
<evidence type="ECO:0000256" key="2">
    <source>
        <dbReference type="ARBA" id="ARBA00006706"/>
    </source>
</evidence>